<keyword evidence="2" id="KW-1185">Reference proteome</keyword>
<evidence type="ECO:0000313" key="1">
    <source>
        <dbReference type="EMBL" id="GAB17770.1"/>
    </source>
</evidence>
<proteinExistence type="predicted"/>
<dbReference type="Gene3D" id="1.10.287.1060">
    <property type="entry name" value="ESAT-6-like"/>
    <property type="match status" value="1"/>
</dbReference>
<name>H0QY69_9ACTN</name>
<organism evidence="1 2">
    <name type="scientific">Gordonia effusa NBRC 100432</name>
    <dbReference type="NCBI Taxonomy" id="1077974"/>
    <lineage>
        <taxon>Bacteria</taxon>
        <taxon>Bacillati</taxon>
        <taxon>Actinomycetota</taxon>
        <taxon>Actinomycetes</taxon>
        <taxon>Mycobacteriales</taxon>
        <taxon>Gordoniaceae</taxon>
        <taxon>Gordonia</taxon>
    </lineage>
</organism>
<sequence>MALTRIQDEGLQQHITQLMDSAGQLHTLAGQFTSAIEATVASWEGDGGDQWRGFGRRAHDAQQDMTTTLQSIQTKLEGVQRASRSGQAQQHESVVHREGAADWADIEGNFRSV</sequence>
<reference evidence="1 2" key="1">
    <citation type="submission" date="2011-12" db="EMBL/GenBank/DDBJ databases">
        <title>Whole genome shotgun sequence of Gordonia effusa NBRC 100432.</title>
        <authorList>
            <person name="Yoshida I."/>
            <person name="Takarada H."/>
            <person name="Hosoyama A."/>
            <person name="Tsuchikane K."/>
            <person name="Katsumata H."/>
            <person name="Yamazaki S."/>
            <person name="Fujita N."/>
        </authorList>
    </citation>
    <scope>NUCLEOTIDE SEQUENCE [LARGE SCALE GENOMIC DNA]</scope>
    <source>
        <strain evidence="1 2">NBRC 100432</strain>
    </source>
</reference>
<dbReference type="AlphaFoldDB" id="H0QY69"/>
<dbReference type="InterPro" id="IPR036689">
    <property type="entry name" value="ESAT-6-like_sf"/>
</dbReference>
<comment type="caution">
    <text evidence="1">The sequence shown here is derived from an EMBL/GenBank/DDBJ whole genome shotgun (WGS) entry which is preliminary data.</text>
</comment>
<evidence type="ECO:0000313" key="2">
    <source>
        <dbReference type="Proteomes" id="UP000035034"/>
    </source>
</evidence>
<dbReference type="InterPro" id="IPR010310">
    <property type="entry name" value="T7SS_ESAT-6-like"/>
</dbReference>
<dbReference type="Pfam" id="PF06013">
    <property type="entry name" value="WXG100"/>
    <property type="match status" value="1"/>
</dbReference>
<evidence type="ECO:0008006" key="3">
    <source>
        <dbReference type="Google" id="ProtNLM"/>
    </source>
</evidence>
<dbReference type="Proteomes" id="UP000035034">
    <property type="component" value="Unassembled WGS sequence"/>
</dbReference>
<accession>H0QY69</accession>
<gene>
    <name evidence="1" type="ORF">GOEFS_039_00040</name>
</gene>
<dbReference type="EMBL" id="BAEH01000039">
    <property type="protein sequence ID" value="GAB17770.1"/>
    <property type="molecule type" value="Genomic_DNA"/>
</dbReference>
<protein>
    <recommendedName>
        <fullName evidence="3">ESAT-6-like protein</fullName>
    </recommendedName>
</protein>
<dbReference type="SUPFAM" id="SSF140453">
    <property type="entry name" value="EsxAB dimer-like"/>
    <property type="match status" value="1"/>
</dbReference>
<dbReference type="STRING" id="1077974.GOEFS_039_00040"/>
<dbReference type="RefSeq" id="WP_007317107.1">
    <property type="nucleotide sequence ID" value="NZ_BAEH01000039.1"/>
</dbReference>